<evidence type="ECO:0000256" key="3">
    <source>
        <dbReference type="ARBA" id="ARBA00022734"/>
    </source>
</evidence>
<dbReference type="GO" id="GO:0005886">
    <property type="term" value="C:plasma membrane"/>
    <property type="evidence" value="ECO:0007669"/>
    <property type="project" value="TreeGrafter"/>
</dbReference>
<keyword evidence="5" id="KW-0325">Glycoprotein</keyword>
<dbReference type="PROSITE" id="PS50041">
    <property type="entry name" value="C_TYPE_LECTIN_2"/>
    <property type="match status" value="1"/>
</dbReference>
<keyword evidence="4" id="KW-1015">Disulfide bond</keyword>
<dbReference type="Pfam" id="PF00059">
    <property type="entry name" value="Lectin_C"/>
    <property type="match status" value="1"/>
</dbReference>
<evidence type="ECO:0000313" key="10">
    <source>
        <dbReference type="RefSeq" id="XP_020669543.2"/>
    </source>
</evidence>
<feature type="domain" description="C-type lectin" evidence="8">
    <location>
        <begin position="162"/>
        <end position="284"/>
    </location>
</feature>
<keyword evidence="7" id="KW-0472">Membrane</keyword>
<dbReference type="PANTHER" id="PTHR46490:SF3">
    <property type="entry name" value="C-TYPE LECTIN DOMAIN-CONTAINING PROTEIN"/>
    <property type="match status" value="1"/>
</dbReference>
<dbReference type="GO" id="GO:0007165">
    <property type="term" value="P:signal transduction"/>
    <property type="evidence" value="ECO:0007669"/>
    <property type="project" value="TreeGrafter"/>
</dbReference>
<dbReference type="SMART" id="SM00034">
    <property type="entry name" value="CLECT"/>
    <property type="match status" value="1"/>
</dbReference>
<sequence length="287" mass="32816">MSGDPTKDRVLLAKAQTEILPGPSLKMKLQGPQKPEDIRRGPAFLSNTNGDRPKRQMERLVHQLQPQPQPKREVQVKILALPSIPEGVSWWQIFALALMTAALILFFTLMGLIYVYMMKAERMNTSIRRLQRMEMQLKVAVRQQAGNSVLTCKPCKDNWLQWGDNCYLGTHEPMTWNECIDHCEIYGASFLIGGTSGEMEFLILQARKWLASKSTRSIIQGYWVGLMYNGTEKIWSWANGAHLHLNLREIETRPPSFLHACVLFTHPDDVITKHCSSLNYCLCKRST</sequence>
<evidence type="ECO:0000256" key="1">
    <source>
        <dbReference type="ARBA" id="ARBA00004613"/>
    </source>
</evidence>
<dbReference type="OrthoDB" id="9049765at2759"/>
<evidence type="ECO:0000256" key="2">
    <source>
        <dbReference type="ARBA" id="ARBA00022525"/>
    </source>
</evidence>
<dbReference type="Proteomes" id="UP001652642">
    <property type="component" value="Chromosome 5"/>
</dbReference>
<keyword evidence="3" id="KW-0430">Lectin</keyword>
<feature type="region of interest" description="Disordered" evidence="6">
    <location>
        <begin position="23"/>
        <end position="52"/>
    </location>
</feature>
<evidence type="ECO:0000313" key="9">
    <source>
        <dbReference type="Proteomes" id="UP001652642"/>
    </source>
</evidence>
<reference evidence="10" key="1">
    <citation type="submission" date="2025-08" db="UniProtKB">
        <authorList>
            <consortium name="RefSeq"/>
        </authorList>
    </citation>
    <scope>IDENTIFICATION</scope>
</reference>
<evidence type="ECO:0000256" key="5">
    <source>
        <dbReference type="ARBA" id="ARBA00023180"/>
    </source>
</evidence>
<evidence type="ECO:0000256" key="7">
    <source>
        <dbReference type="SAM" id="Phobius"/>
    </source>
</evidence>
<dbReference type="GO" id="GO:0005576">
    <property type="term" value="C:extracellular region"/>
    <property type="evidence" value="ECO:0007669"/>
    <property type="project" value="UniProtKB-SubCell"/>
</dbReference>
<dbReference type="Gene3D" id="3.10.100.10">
    <property type="entry name" value="Mannose-Binding Protein A, subunit A"/>
    <property type="match status" value="1"/>
</dbReference>
<name>A0A6J0VBA0_9SAUR</name>
<dbReference type="RefSeq" id="XP_020669543.2">
    <property type="nucleotide sequence ID" value="XM_020813884.2"/>
</dbReference>
<dbReference type="InterPro" id="IPR016187">
    <property type="entry name" value="CTDL_fold"/>
</dbReference>
<evidence type="ECO:0000259" key="8">
    <source>
        <dbReference type="PROSITE" id="PS50041"/>
    </source>
</evidence>
<dbReference type="InterPro" id="IPR052309">
    <property type="entry name" value="C-type_Lectin_Domain_Fam1"/>
</dbReference>
<dbReference type="GO" id="GO:0030246">
    <property type="term" value="F:carbohydrate binding"/>
    <property type="evidence" value="ECO:0007669"/>
    <property type="project" value="UniProtKB-KW"/>
</dbReference>
<feature type="transmembrane region" description="Helical" evidence="7">
    <location>
        <begin position="90"/>
        <end position="116"/>
    </location>
</feature>
<evidence type="ECO:0000256" key="6">
    <source>
        <dbReference type="SAM" id="MobiDB-lite"/>
    </source>
</evidence>
<comment type="subcellular location">
    <subcellularLocation>
        <location evidence="1">Secreted</location>
    </subcellularLocation>
</comment>
<dbReference type="AlphaFoldDB" id="A0A6J0VBA0"/>
<protein>
    <submittedName>
        <fullName evidence="10">C-type lectin domain family 9 member A-like</fullName>
    </submittedName>
</protein>
<gene>
    <name evidence="10" type="primary">LOC110090272</name>
</gene>
<dbReference type="PANTHER" id="PTHR46490">
    <property type="entry name" value="C-TYPE LECTIN DOMAIN FAMILY 12 MEMBER A-RELATED"/>
    <property type="match status" value="1"/>
</dbReference>
<dbReference type="GeneID" id="110090272"/>
<dbReference type="InterPro" id="IPR001304">
    <property type="entry name" value="C-type_lectin-like"/>
</dbReference>
<evidence type="ECO:0000256" key="4">
    <source>
        <dbReference type="ARBA" id="ARBA00023157"/>
    </source>
</evidence>
<dbReference type="GO" id="GO:0004888">
    <property type="term" value="F:transmembrane signaling receptor activity"/>
    <property type="evidence" value="ECO:0007669"/>
    <property type="project" value="TreeGrafter"/>
</dbReference>
<keyword evidence="7" id="KW-1133">Transmembrane helix</keyword>
<dbReference type="InParanoid" id="A0A6J0VBA0"/>
<accession>A0A6J0VBA0</accession>
<keyword evidence="9" id="KW-1185">Reference proteome</keyword>
<organism evidence="9 10">
    <name type="scientific">Pogona vitticeps</name>
    <name type="common">central bearded dragon</name>
    <dbReference type="NCBI Taxonomy" id="103695"/>
    <lineage>
        <taxon>Eukaryota</taxon>
        <taxon>Metazoa</taxon>
        <taxon>Chordata</taxon>
        <taxon>Craniata</taxon>
        <taxon>Vertebrata</taxon>
        <taxon>Euteleostomi</taxon>
        <taxon>Lepidosauria</taxon>
        <taxon>Squamata</taxon>
        <taxon>Bifurcata</taxon>
        <taxon>Unidentata</taxon>
        <taxon>Episquamata</taxon>
        <taxon>Toxicofera</taxon>
        <taxon>Iguania</taxon>
        <taxon>Acrodonta</taxon>
        <taxon>Agamidae</taxon>
        <taxon>Amphibolurinae</taxon>
        <taxon>Pogona</taxon>
    </lineage>
</organism>
<keyword evidence="2" id="KW-0964">Secreted</keyword>
<dbReference type="SUPFAM" id="SSF56436">
    <property type="entry name" value="C-type lectin-like"/>
    <property type="match status" value="1"/>
</dbReference>
<keyword evidence="7" id="KW-0812">Transmembrane</keyword>
<proteinExistence type="predicted"/>
<dbReference type="KEGG" id="pvt:110090272"/>
<dbReference type="InterPro" id="IPR016186">
    <property type="entry name" value="C-type_lectin-like/link_sf"/>
</dbReference>